<dbReference type="PANTHER" id="PTHR44119">
    <property type="entry name" value="MAGNESIUM-CHELATASE SUBUNIT CHLH, CHLOROPLASTIC"/>
    <property type="match status" value="1"/>
</dbReference>
<feature type="domain" description="CobN/magnesium chelatase" evidence="1">
    <location>
        <begin position="112"/>
        <end position="1241"/>
    </location>
</feature>
<dbReference type="GO" id="GO:0051116">
    <property type="term" value="F:cobaltochelatase activity"/>
    <property type="evidence" value="ECO:0007669"/>
    <property type="project" value="UniProtKB-EC"/>
</dbReference>
<dbReference type="InterPro" id="IPR003672">
    <property type="entry name" value="CobN/Mg_chltase"/>
</dbReference>
<dbReference type="PANTHER" id="PTHR44119:SF7">
    <property type="entry name" value="MAGNESIUM CHELATASE SUBUNIT"/>
    <property type="match status" value="1"/>
</dbReference>
<sequence length="1308" mass="146011">MTSQPVKLAAILWNPFMSTGVAGARLCPEVEVSLFSSKDMDQQPELLDHFLAKAAQAEVIFLYWSIEGFWEELAAQLRHLPAGKTIVTTSYDPANWGRAATTSQAVSAKAFSYIAEGGPENFRRLLIYLASLVRPELPVLEPSPLPWQGLVRPPDQTVYETVDDYLAAHPFSQSQTVGLYFSRHSFTNTDMALEQALLEALEAQGLNVLPVFSHSNPDPEAGAWGPLKTARHYFLTPDGQSRVQALINLHYFFLGRDLHGDVAETGVAAQSVAFFRELNVPVFKPIYSHTKTIQEWEEDPQGLTAEVCFGIAMPEFEGSIEPVMIGCVQRLSDAQSDTVFEIREPIRSRVAHVAARIARWLHLAAKPPAARKVVLVLHKNECAGLEAGVGGAAGLDSGESVVRVMRRLREHGYQVDDIPASGEALMQTILSKKAIAEFRWTTVDEIISKGGHLALLENERYLEWFQNLPAKAREDIIAAWGEPPGQTLNGVPPSMVYDGKLVITGLNFGHVNVIMQPKRGCAGSRCDGRVCKILHDPDIPPPHQYLATYMYLDRIFGADVIVHVGTHGNLEWLPGKGAGLSASCWPDIAIGPVPHLYIYNADNPAEGVVAKRRSYATLVDHQQAVQTTADIYGELQELEELLNEYQRTGPEDRARAHQLEHLVQEAINRNHLRAEIDAVQPQDFQAVVTRCHELLSRVRNSQTTIGLHILGERPQGEQRAEVINTILRFDSTNELNTRRLVFDSWGEDILLALREPGRLSRRGIVYGDLLYAADRLAHSLIYRLLQGEDLWQILQGHPDLHLPKDPALKERFSRFAALVQEINRRLEDSEEIEALRHALGVGYVPAGPSGYLSRGRYDVLPTGRNFYNVDPTRIPTQAAYRVGVKLAEALLQRFLQEENRYPETVGMVWLASDIMRADGEQIGQILHLLGAKPVWRANGQVAGFDIIPLEDLGRPRIDVKIRVSGITRDCFPNAIKYVDQVIQAVALRQEPVEQNYLRRHIIGQARKQQLSLKDQGHFRRLSYRIFCAQPGVYRAGVNLAVYASAWQTEQDLADVYLFWNGYAYGADGFGVQAHQELLTNLKRVEVTFDKHISDEGDFLDCCGYFSNYGGMTAAVKALAGRNPKTYYGDTRDPANIGVTDFADEMRRVVRAKLLHPKFIEGLKAHGYKGAGDLAKRIGRVYGYGATTGQVDNWIFDEITKTFVLDPAMQAWFDQVNPWALEEIGRRLLEAASRGIWQPDPELLEKLKEVYLQVEARLEDTMGEINGDFQGGAVEVMTAADVVSWQAALEQVLGRRPAKETEAANPEDK</sequence>
<dbReference type="EMBL" id="DTMF01000176">
    <property type="protein sequence ID" value="HGF34117.1"/>
    <property type="molecule type" value="Genomic_DNA"/>
</dbReference>
<gene>
    <name evidence="2" type="primary">cobN</name>
    <name evidence="2" type="ORF">ENW96_06965</name>
</gene>
<protein>
    <submittedName>
        <fullName evidence="2">Cobaltochelatase subunit CobN</fullName>
        <ecNumber evidence="2">6.6.1.2</ecNumber>
    </submittedName>
</protein>
<accession>A0A7C3UXV9</accession>
<organism evidence="2">
    <name type="scientific">Desulfobacca acetoxidans</name>
    <dbReference type="NCBI Taxonomy" id="60893"/>
    <lineage>
        <taxon>Bacteria</taxon>
        <taxon>Pseudomonadati</taxon>
        <taxon>Thermodesulfobacteriota</taxon>
        <taxon>Desulfobaccia</taxon>
        <taxon>Desulfobaccales</taxon>
        <taxon>Desulfobaccaceae</taxon>
        <taxon>Desulfobacca</taxon>
    </lineage>
</organism>
<dbReference type="NCBIfam" id="NF004646">
    <property type="entry name" value="PRK05989.2-4"/>
    <property type="match status" value="1"/>
</dbReference>
<dbReference type="CDD" id="cd10150">
    <property type="entry name" value="CobN_like"/>
    <property type="match status" value="1"/>
</dbReference>
<evidence type="ECO:0000313" key="2">
    <source>
        <dbReference type="EMBL" id="HGF34117.1"/>
    </source>
</evidence>
<evidence type="ECO:0000259" key="1">
    <source>
        <dbReference type="Pfam" id="PF02514"/>
    </source>
</evidence>
<dbReference type="Pfam" id="PF02514">
    <property type="entry name" value="CobN-Mg_chel"/>
    <property type="match status" value="1"/>
</dbReference>
<reference evidence="2" key="1">
    <citation type="journal article" date="2020" name="mSystems">
        <title>Genome- and Community-Level Interaction Insights into Carbon Utilization and Element Cycling Functions of Hydrothermarchaeota in Hydrothermal Sediment.</title>
        <authorList>
            <person name="Zhou Z."/>
            <person name="Liu Y."/>
            <person name="Xu W."/>
            <person name="Pan J."/>
            <person name="Luo Z.H."/>
            <person name="Li M."/>
        </authorList>
    </citation>
    <scope>NUCLEOTIDE SEQUENCE [LARGE SCALE GENOMIC DNA]</scope>
    <source>
        <strain evidence="2">SpSt-897</strain>
    </source>
</reference>
<proteinExistence type="predicted"/>
<dbReference type="EC" id="6.6.1.2" evidence="2"/>
<keyword evidence="2" id="KW-0436">Ligase</keyword>
<name>A0A7C3UXV9_9BACT</name>
<comment type="caution">
    <text evidence="2">The sequence shown here is derived from an EMBL/GenBank/DDBJ whole genome shotgun (WGS) entry which is preliminary data.</text>
</comment>